<dbReference type="OrthoDB" id="3515175at2759"/>
<evidence type="ECO:0000313" key="2">
    <source>
        <dbReference type="Proteomes" id="UP000305067"/>
    </source>
</evidence>
<sequence>MYLTEFDNNDGWAIIDVTEPADVGICFLAGGAPSRPISAEAYLRTGRTQSKYMKELIQSLNAVRQLTKDDLAEAWPRLFDQPQPGPESSQEVDEALDQVPETNFLPSLVSIAT</sequence>
<evidence type="ECO:0000313" key="1">
    <source>
        <dbReference type="EMBL" id="TFK95918.1"/>
    </source>
</evidence>
<name>A0A5C3Q6V5_9AGAR</name>
<gene>
    <name evidence="1" type="ORF">BDV98DRAFT_346031</name>
</gene>
<dbReference type="EMBL" id="ML178871">
    <property type="protein sequence ID" value="TFK95918.1"/>
    <property type="molecule type" value="Genomic_DNA"/>
</dbReference>
<reference evidence="1 2" key="1">
    <citation type="journal article" date="2019" name="Nat. Ecol. Evol.">
        <title>Megaphylogeny resolves global patterns of mushroom evolution.</title>
        <authorList>
            <person name="Varga T."/>
            <person name="Krizsan K."/>
            <person name="Foldi C."/>
            <person name="Dima B."/>
            <person name="Sanchez-Garcia M."/>
            <person name="Sanchez-Ramirez S."/>
            <person name="Szollosi G.J."/>
            <person name="Szarkandi J.G."/>
            <person name="Papp V."/>
            <person name="Albert L."/>
            <person name="Andreopoulos W."/>
            <person name="Angelini C."/>
            <person name="Antonin V."/>
            <person name="Barry K.W."/>
            <person name="Bougher N.L."/>
            <person name="Buchanan P."/>
            <person name="Buyck B."/>
            <person name="Bense V."/>
            <person name="Catcheside P."/>
            <person name="Chovatia M."/>
            <person name="Cooper J."/>
            <person name="Damon W."/>
            <person name="Desjardin D."/>
            <person name="Finy P."/>
            <person name="Geml J."/>
            <person name="Haridas S."/>
            <person name="Hughes K."/>
            <person name="Justo A."/>
            <person name="Karasinski D."/>
            <person name="Kautmanova I."/>
            <person name="Kiss B."/>
            <person name="Kocsube S."/>
            <person name="Kotiranta H."/>
            <person name="LaButti K.M."/>
            <person name="Lechner B.E."/>
            <person name="Liimatainen K."/>
            <person name="Lipzen A."/>
            <person name="Lukacs Z."/>
            <person name="Mihaltcheva S."/>
            <person name="Morgado L.N."/>
            <person name="Niskanen T."/>
            <person name="Noordeloos M.E."/>
            <person name="Ohm R.A."/>
            <person name="Ortiz-Santana B."/>
            <person name="Ovrebo C."/>
            <person name="Racz N."/>
            <person name="Riley R."/>
            <person name="Savchenko A."/>
            <person name="Shiryaev A."/>
            <person name="Soop K."/>
            <person name="Spirin V."/>
            <person name="Szebenyi C."/>
            <person name="Tomsovsky M."/>
            <person name="Tulloss R.E."/>
            <person name="Uehling J."/>
            <person name="Grigoriev I.V."/>
            <person name="Vagvolgyi C."/>
            <person name="Papp T."/>
            <person name="Martin F.M."/>
            <person name="Miettinen O."/>
            <person name="Hibbett D.S."/>
            <person name="Nagy L.G."/>
        </authorList>
    </citation>
    <scope>NUCLEOTIDE SEQUENCE [LARGE SCALE GENOMIC DNA]</scope>
    <source>
        <strain evidence="1 2">CBS 309.79</strain>
    </source>
</reference>
<proteinExistence type="predicted"/>
<accession>A0A5C3Q6V5</accession>
<organism evidence="1 2">
    <name type="scientific">Pterulicium gracile</name>
    <dbReference type="NCBI Taxonomy" id="1884261"/>
    <lineage>
        <taxon>Eukaryota</taxon>
        <taxon>Fungi</taxon>
        <taxon>Dikarya</taxon>
        <taxon>Basidiomycota</taxon>
        <taxon>Agaricomycotina</taxon>
        <taxon>Agaricomycetes</taxon>
        <taxon>Agaricomycetidae</taxon>
        <taxon>Agaricales</taxon>
        <taxon>Pleurotineae</taxon>
        <taxon>Pterulaceae</taxon>
        <taxon>Pterulicium</taxon>
    </lineage>
</organism>
<dbReference type="Proteomes" id="UP000305067">
    <property type="component" value="Unassembled WGS sequence"/>
</dbReference>
<keyword evidence="2" id="KW-1185">Reference proteome</keyword>
<dbReference type="AlphaFoldDB" id="A0A5C3Q6V5"/>
<protein>
    <submittedName>
        <fullName evidence="1">Uncharacterized protein</fullName>
    </submittedName>
</protein>